<dbReference type="OrthoDB" id="4240863at2759"/>
<evidence type="ECO:0000313" key="1">
    <source>
        <dbReference type="EMBL" id="KAG0284903.1"/>
    </source>
</evidence>
<dbReference type="EMBL" id="JAAAIN010003614">
    <property type="protein sequence ID" value="KAG0284903.1"/>
    <property type="molecule type" value="Genomic_DNA"/>
</dbReference>
<dbReference type="AlphaFoldDB" id="A0A9P6QRJ4"/>
<gene>
    <name evidence="1" type="ORF">BGZ97_008023</name>
</gene>
<accession>A0A9P6QRJ4</accession>
<organism evidence="1 2">
    <name type="scientific">Linnemannia gamsii</name>
    <dbReference type="NCBI Taxonomy" id="64522"/>
    <lineage>
        <taxon>Eukaryota</taxon>
        <taxon>Fungi</taxon>
        <taxon>Fungi incertae sedis</taxon>
        <taxon>Mucoromycota</taxon>
        <taxon>Mortierellomycotina</taxon>
        <taxon>Mortierellomycetes</taxon>
        <taxon>Mortierellales</taxon>
        <taxon>Mortierellaceae</taxon>
        <taxon>Linnemannia</taxon>
    </lineage>
</organism>
<reference evidence="1" key="1">
    <citation type="journal article" date="2020" name="Fungal Divers.">
        <title>Resolving the Mortierellaceae phylogeny through synthesis of multi-gene phylogenetics and phylogenomics.</title>
        <authorList>
            <person name="Vandepol N."/>
            <person name="Liber J."/>
            <person name="Desiro A."/>
            <person name="Na H."/>
            <person name="Kennedy M."/>
            <person name="Barry K."/>
            <person name="Grigoriev I.V."/>
            <person name="Miller A.N."/>
            <person name="O'Donnell K."/>
            <person name="Stajich J.E."/>
            <person name="Bonito G."/>
        </authorList>
    </citation>
    <scope>NUCLEOTIDE SEQUENCE</scope>
    <source>
        <strain evidence="1">NVP60</strain>
    </source>
</reference>
<comment type="caution">
    <text evidence="1">The sequence shown here is derived from an EMBL/GenBank/DDBJ whole genome shotgun (WGS) entry which is preliminary data.</text>
</comment>
<dbReference type="Proteomes" id="UP000823405">
    <property type="component" value="Unassembled WGS sequence"/>
</dbReference>
<feature type="non-terminal residue" evidence="1">
    <location>
        <position position="82"/>
    </location>
</feature>
<evidence type="ECO:0000313" key="2">
    <source>
        <dbReference type="Proteomes" id="UP000823405"/>
    </source>
</evidence>
<keyword evidence="2" id="KW-1185">Reference proteome</keyword>
<sequence>MLAVHEVARNQAKDAAFNKLCDRPGTAYVDCDGRTKAMSDHGKTYTSNHEETFVFSNEDSRSDPQGWNGAVTVAYDIGFNVE</sequence>
<proteinExistence type="predicted"/>
<protein>
    <submittedName>
        <fullName evidence="1">Uncharacterized protein</fullName>
    </submittedName>
</protein>
<name>A0A9P6QRJ4_9FUNG</name>